<dbReference type="PANTHER" id="PTHR30485">
    <property type="entry name" value="NI/FE-HYDROGENASE 1 B-TYPE CYTOCHROME SUBUNIT"/>
    <property type="match status" value="1"/>
</dbReference>
<evidence type="ECO:0000256" key="6">
    <source>
        <dbReference type="ARBA" id="ARBA00022692"/>
    </source>
</evidence>
<evidence type="ECO:0000256" key="7">
    <source>
        <dbReference type="ARBA" id="ARBA00022723"/>
    </source>
</evidence>
<evidence type="ECO:0000256" key="5">
    <source>
        <dbReference type="ARBA" id="ARBA00022617"/>
    </source>
</evidence>
<evidence type="ECO:0000256" key="8">
    <source>
        <dbReference type="ARBA" id="ARBA00022982"/>
    </source>
</evidence>
<feature type="domain" description="Cytochrome b561 bacterial/Ni-hydrogenase" evidence="13">
    <location>
        <begin position="10"/>
        <end position="195"/>
    </location>
</feature>
<sequence>MAPRRNYLAHPLPVRIMHWIGAVAVICMILSGLQIYNASPLLPFTFPGWMTLGGWLGGGIAWHLSAMWVLFADGLAYLAYGFLSGHFRRDILPPRPKIILRDLNDALQFRLAHQLGAYNGVQRLLYMGVIIMICLAVATGLSIWKPVQLGWLTGLFGGYPAARVIHFIMMALIVGFLIIHLALVILFPRTLVSMLAPVRSELDNAPRGSVR</sequence>
<dbReference type="InterPro" id="IPR016174">
    <property type="entry name" value="Di-haem_cyt_TM"/>
</dbReference>
<evidence type="ECO:0000256" key="10">
    <source>
        <dbReference type="ARBA" id="ARBA00023004"/>
    </source>
</evidence>
<feature type="transmembrane region" description="Helical" evidence="12">
    <location>
        <begin position="124"/>
        <end position="144"/>
    </location>
</feature>
<keyword evidence="6 12" id="KW-0812">Transmembrane</keyword>
<evidence type="ECO:0000259" key="13">
    <source>
        <dbReference type="Pfam" id="PF01292"/>
    </source>
</evidence>
<protein>
    <submittedName>
        <fullName evidence="14">Thiosulfate reductase cytochrome b subunit</fullName>
    </submittedName>
</protein>
<reference evidence="15" key="1">
    <citation type="submission" date="2016-11" db="EMBL/GenBank/DDBJ databases">
        <authorList>
            <person name="Varghese N."/>
            <person name="Submissions S."/>
        </authorList>
    </citation>
    <scope>NUCLEOTIDE SEQUENCE [LARGE SCALE GENOMIC DNA]</scope>
    <source>
        <strain evidence="15">GAS401</strain>
    </source>
</reference>
<dbReference type="EMBL" id="LT670849">
    <property type="protein sequence ID" value="SHN84513.1"/>
    <property type="molecule type" value="Genomic_DNA"/>
</dbReference>
<comment type="subcellular location">
    <subcellularLocation>
        <location evidence="1">Cell membrane</location>
        <topology evidence="1">Multi-pass membrane protein</topology>
    </subcellularLocation>
</comment>
<evidence type="ECO:0000313" key="14">
    <source>
        <dbReference type="EMBL" id="SHN84513.1"/>
    </source>
</evidence>
<evidence type="ECO:0000256" key="3">
    <source>
        <dbReference type="ARBA" id="ARBA00022448"/>
    </source>
</evidence>
<name>A0A1M7UNB8_9BRAD</name>
<feature type="transmembrane region" description="Helical" evidence="12">
    <location>
        <begin position="55"/>
        <end position="80"/>
    </location>
</feature>
<dbReference type="InterPro" id="IPR011577">
    <property type="entry name" value="Cyt_b561_bac/Ni-Hgenase"/>
</dbReference>
<dbReference type="InterPro" id="IPR051542">
    <property type="entry name" value="Hydrogenase_cytochrome"/>
</dbReference>
<dbReference type="Gene3D" id="1.20.950.20">
    <property type="entry name" value="Transmembrane di-heme cytochromes, Chain C"/>
    <property type="match status" value="1"/>
</dbReference>
<keyword evidence="5" id="KW-0349">Heme</keyword>
<dbReference type="Proteomes" id="UP000184096">
    <property type="component" value="Chromosome I"/>
</dbReference>
<dbReference type="GO" id="GO:0005506">
    <property type="term" value="F:iron ion binding"/>
    <property type="evidence" value="ECO:0007669"/>
    <property type="project" value="InterPro"/>
</dbReference>
<keyword evidence="4" id="KW-1003">Cell membrane</keyword>
<feature type="transmembrane region" description="Helical" evidence="12">
    <location>
        <begin position="12"/>
        <end position="35"/>
    </location>
</feature>
<keyword evidence="8" id="KW-0249">Electron transport</keyword>
<comment type="similarity">
    <text evidence="2">Belongs to the HupC/HyaC/HydC family.</text>
</comment>
<dbReference type="AlphaFoldDB" id="A0A1M7UNB8"/>
<dbReference type="GO" id="GO:0009055">
    <property type="term" value="F:electron transfer activity"/>
    <property type="evidence" value="ECO:0007669"/>
    <property type="project" value="InterPro"/>
</dbReference>
<keyword evidence="7" id="KW-0479">Metal-binding</keyword>
<evidence type="ECO:0000256" key="4">
    <source>
        <dbReference type="ARBA" id="ARBA00022475"/>
    </source>
</evidence>
<dbReference type="RefSeq" id="WP_072823334.1">
    <property type="nucleotide sequence ID" value="NZ_LT670849.1"/>
</dbReference>
<keyword evidence="11 12" id="KW-0472">Membrane</keyword>
<dbReference type="SUPFAM" id="SSF81342">
    <property type="entry name" value="Transmembrane di-heme cytochromes"/>
    <property type="match status" value="1"/>
</dbReference>
<organism evidence="14 15">
    <name type="scientific">Bradyrhizobium erythrophlei</name>
    <dbReference type="NCBI Taxonomy" id="1437360"/>
    <lineage>
        <taxon>Bacteria</taxon>
        <taxon>Pseudomonadati</taxon>
        <taxon>Pseudomonadota</taxon>
        <taxon>Alphaproteobacteria</taxon>
        <taxon>Hyphomicrobiales</taxon>
        <taxon>Nitrobacteraceae</taxon>
        <taxon>Bradyrhizobium</taxon>
    </lineage>
</organism>
<dbReference type="GO" id="GO:0005886">
    <property type="term" value="C:plasma membrane"/>
    <property type="evidence" value="ECO:0007669"/>
    <property type="project" value="UniProtKB-SubCell"/>
</dbReference>
<keyword evidence="9 12" id="KW-1133">Transmembrane helix</keyword>
<gene>
    <name evidence="14" type="ORF">SAMN05444170_5921</name>
</gene>
<evidence type="ECO:0000256" key="1">
    <source>
        <dbReference type="ARBA" id="ARBA00004651"/>
    </source>
</evidence>
<dbReference type="GO" id="GO:0022904">
    <property type="term" value="P:respiratory electron transport chain"/>
    <property type="evidence" value="ECO:0007669"/>
    <property type="project" value="InterPro"/>
</dbReference>
<dbReference type="PANTHER" id="PTHR30485:SF1">
    <property type="entry name" value="CYTOCHROME YDHU-RELATED"/>
    <property type="match status" value="1"/>
</dbReference>
<evidence type="ECO:0000256" key="12">
    <source>
        <dbReference type="SAM" id="Phobius"/>
    </source>
</evidence>
<evidence type="ECO:0000256" key="11">
    <source>
        <dbReference type="ARBA" id="ARBA00023136"/>
    </source>
</evidence>
<evidence type="ECO:0000313" key="15">
    <source>
        <dbReference type="Proteomes" id="UP000184096"/>
    </source>
</evidence>
<dbReference type="InterPro" id="IPR000516">
    <property type="entry name" value="Ni-dep_Hydgase_cyt-B"/>
</dbReference>
<keyword evidence="3" id="KW-0813">Transport</keyword>
<dbReference type="Pfam" id="PF01292">
    <property type="entry name" value="Ni_hydr_CYTB"/>
    <property type="match status" value="1"/>
</dbReference>
<keyword evidence="15" id="KW-1185">Reference proteome</keyword>
<keyword evidence="10" id="KW-0408">Iron</keyword>
<evidence type="ECO:0000256" key="2">
    <source>
        <dbReference type="ARBA" id="ARBA00008622"/>
    </source>
</evidence>
<feature type="transmembrane region" description="Helical" evidence="12">
    <location>
        <begin position="164"/>
        <end position="187"/>
    </location>
</feature>
<proteinExistence type="inferred from homology"/>
<dbReference type="GO" id="GO:0020037">
    <property type="term" value="F:heme binding"/>
    <property type="evidence" value="ECO:0007669"/>
    <property type="project" value="TreeGrafter"/>
</dbReference>
<dbReference type="OrthoDB" id="9781740at2"/>
<evidence type="ECO:0000256" key="9">
    <source>
        <dbReference type="ARBA" id="ARBA00022989"/>
    </source>
</evidence>
<dbReference type="PRINTS" id="PR00161">
    <property type="entry name" value="NIHGNASECYTB"/>
</dbReference>
<accession>A0A1M7UNB8</accession>